<reference evidence="3" key="1">
    <citation type="journal article" date="2012" name="Nat. Genet.">
        <title>Lifestyle transitions in plant pathogenic Colletotrichum fungi deciphered by genome and transcriptome analyses.</title>
        <authorList>
            <person name="O'Connell R.J."/>
            <person name="Thon M.R."/>
            <person name="Hacquard S."/>
            <person name="Amyotte S.G."/>
            <person name="Kleemann J."/>
            <person name="Torres M.F."/>
            <person name="Damm U."/>
            <person name="Buiate E.A."/>
            <person name="Epstein L."/>
            <person name="Alkan N."/>
            <person name="Altmueller J."/>
            <person name="Alvarado-Balderrama L."/>
            <person name="Bauser C.A."/>
            <person name="Becker C."/>
            <person name="Birren B.W."/>
            <person name="Chen Z."/>
            <person name="Choi J."/>
            <person name="Crouch J.A."/>
            <person name="Duvick J.P."/>
            <person name="Farman M.A."/>
            <person name="Gan P."/>
            <person name="Heiman D."/>
            <person name="Henrissat B."/>
            <person name="Howard R.J."/>
            <person name="Kabbage M."/>
            <person name="Koch C."/>
            <person name="Kracher B."/>
            <person name="Kubo Y."/>
            <person name="Law A.D."/>
            <person name="Lebrun M.-H."/>
            <person name="Lee Y.-H."/>
            <person name="Miyara I."/>
            <person name="Moore N."/>
            <person name="Neumann U."/>
            <person name="Nordstroem K."/>
            <person name="Panaccione D.G."/>
            <person name="Panstruga R."/>
            <person name="Place M."/>
            <person name="Proctor R.H."/>
            <person name="Prusky D."/>
            <person name="Rech G."/>
            <person name="Reinhardt R."/>
            <person name="Rollins J.A."/>
            <person name="Rounsley S."/>
            <person name="Schardl C.L."/>
            <person name="Schwartz D.C."/>
            <person name="Shenoy N."/>
            <person name="Shirasu K."/>
            <person name="Sikhakolli U.R."/>
            <person name="Stueber K."/>
            <person name="Sukno S.A."/>
            <person name="Sweigard J.A."/>
            <person name="Takano Y."/>
            <person name="Takahara H."/>
            <person name="Trail F."/>
            <person name="van der Does H.C."/>
            <person name="Voll L.M."/>
            <person name="Will I."/>
            <person name="Young S."/>
            <person name="Zeng Q."/>
            <person name="Zhang J."/>
            <person name="Zhou S."/>
            <person name="Dickman M.B."/>
            <person name="Schulze-Lefert P."/>
            <person name="Ver Loren van Themaat E."/>
            <person name="Ma L.-J."/>
            <person name="Vaillancourt L.J."/>
        </authorList>
    </citation>
    <scope>NUCLEOTIDE SEQUENCE [LARGE SCALE GENOMIC DNA]</scope>
    <source>
        <strain evidence="3">M1.001 / M2 / FGSC 10212</strain>
    </source>
</reference>
<accession>E3QA96</accession>
<sequence length="310" mass="33427">MSAMSVIPDADPPEKEGCADDASLANFPLANLLSVSHPSDTMERPELPLHELQDLQKRHIQQMQDGQQYEEGGLAASEEAERAPNPGGERGLRDFNYNGRVRNGERASERASSGVLVGQHQPHRNSASIYSNYSSYAPSLDGGGGHERHGGGVEDSDCSGGGGGDGGNSSGFGRGVPPSRPSRSPPPPPLPHIDQPRRQLLMKVPPAPGTADTTNTMGTEASTAVAGTESVQKVRQPPPPTYVPFQDHYNRVRFVDEEHGRQGEGEEADRGRSTPPIDKAHIKGAPNTRVLWVFACCAFFCYRCFMDEDF</sequence>
<dbReference type="OrthoDB" id="4844889at2759"/>
<feature type="region of interest" description="Disordered" evidence="1">
    <location>
        <begin position="1"/>
        <end position="22"/>
    </location>
</feature>
<dbReference type="VEuPathDB" id="FungiDB:GLRG_02928"/>
<evidence type="ECO:0000313" key="3">
    <source>
        <dbReference type="Proteomes" id="UP000008782"/>
    </source>
</evidence>
<dbReference type="HOGENOM" id="CLU_1077728_0_0_1"/>
<feature type="compositionally biased region" description="Pro residues" evidence="1">
    <location>
        <begin position="178"/>
        <end position="191"/>
    </location>
</feature>
<dbReference type="Proteomes" id="UP000008782">
    <property type="component" value="Unassembled WGS sequence"/>
</dbReference>
<evidence type="ECO:0000313" key="2">
    <source>
        <dbReference type="EMBL" id="EFQ27784.1"/>
    </source>
</evidence>
<feature type="region of interest" description="Disordered" evidence="1">
    <location>
        <begin position="140"/>
        <end position="195"/>
    </location>
</feature>
<feature type="region of interest" description="Disordered" evidence="1">
    <location>
        <begin position="36"/>
        <end position="123"/>
    </location>
</feature>
<keyword evidence="3" id="KW-1185">Reference proteome</keyword>
<protein>
    <submittedName>
        <fullName evidence="2">Uncharacterized protein</fullName>
    </submittedName>
</protein>
<proteinExistence type="predicted"/>
<dbReference type="eggNOG" id="ENOG502TDV5">
    <property type="taxonomic scope" value="Eukaryota"/>
</dbReference>
<evidence type="ECO:0000256" key="1">
    <source>
        <dbReference type="SAM" id="MobiDB-lite"/>
    </source>
</evidence>
<organism evidence="3">
    <name type="scientific">Colletotrichum graminicola (strain M1.001 / M2 / FGSC 10212)</name>
    <name type="common">Maize anthracnose fungus</name>
    <name type="synonym">Glomerella graminicola</name>
    <dbReference type="NCBI Taxonomy" id="645133"/>
    <lineage>
        <taxon>Eukaryota</taxon>
        <taxon>Fungi</taxon>
        <taxon>Dikarya</taxon>
        <taxon>Ascomycota</taxon>
        <taxon>Pezizomycotina</taxon>
        <taxon>Sordariomycetes</taxon>
        <taxon>Hypocreomycetidae</taxon>
        <taxon>Glomerellales</taxon>
        <taxon>Glomerellaceae</taxon>
        <taxon>Colletotrichum</taxon>
        <taxon>Colletotrichum graminicola species complex</taxon>
    </lineage>
</organism>
<dbReference type="EMBL" id="GG697338">
    <property type="protein sequence ID" value="EFQ27784.1"/>
    <property type="molecule type" value="Genomic_DNA"/>
</dbReference>
<dbReference type="RefSeq" id="XP_008091804.1">
    <property type="nucleotide sequence ID" value="XM_008093613.1"/>
</dbReference>
<name>E3QA96_COLGM</name>
<feature type="compositionally biased region" description="Gly residues" evidence="1">
    <location>
        <begin position="159"/>
        <end position="174"/>
    </location>
</feature>
<feature type="compositionally biased region" description="Basic and acidic residues" evidence="1">
    <location>
        <begin position="258"/>
        <end position="272"/>
    </location>
</feature>
<feature type="region of interest" description="Disordered" evidence="1">
    <location>
        <begin position="222"/>
        <end position="246"/>
    </location>
</feature>
<dbReference type="AlphaFoldDB" id="E3QA96"/>
<feature type="compositionally biased region" description="Basic and acidic residues" evidence="1">
    <location>
        <begin position="40"/>
        <end position="57"/>
    </location>
</feature>
<dbReference type="GeneID" id="24408293"/>
<gene>
    <name evidence="2" type="ORF">GLRG_02928</name>
</gene>
<feature type="region of interest" description="Disordered" evidence="1">
    <location>
        <begin position="258"/>
        <end position="279"/>
    </location>
</feature>